<proteinExistence type="predicted"/>
<feature type="compositionally biased region" description="Basic and acidic residues" evidence="1">
    <location>
        <begin position="67"/>
        <end position="79"/>
    </location>
</feature>
<feature type="compositionally biased region" description="Basic and acidic residues" evidence="1">
    <location>
        <begin position="102"/>
        <end position="111"/>
    </location>
</feature>
<keyword evidence="3" id="KW-1185">Reference proteome</keyword>
<dbReference type="Proteomes" id="UP000778578">
    <property type="component" value="Unassembled WGS sequence"/>
</dbReference>
<comment type="caution">
    <text evidence="2">The sequence shown here is derived from an EMBL/GenBank/DDBJ whole genome shotgun (WGS) entry which is preliminary data.</text>
</comment>
<evidence type="ECO:0000256" key="1">
    <source>
        <dbReference type="SAM" id="MobiDB-lite"/>
    </source>
</evidence>
<protein>
    <submittedName>
        <fullName evidence="2">Uncharacterized protein</fullName>
    </submittedName>
</protein>
<dbReference type="EMBL" id="JAINZZ010000063">
    <property type="protein sequence ID" value="MBY8882133.1"/>
    <property type="molecule type" value="Genomic_DNA"/>
</dbReference>
<gene>
    <name evidence="2" type="ORF">K7862_31535</name>
</gene>
<feature type="region of interest" description="Disordered" evidence="1">
    <location>
        <begin position="64"/>
        <end position="111"/>
    </location>
</feature>
<accession>A0ABS7QG49</accession>
<evidence type="ECO:0000313" key="2">
    <source>
        <dbReference type="EMBL" id="MBY8882133.1"/>
    </source>
</evidence>
<reference evidence="2 3" key="1">
    <citation type="submission" date="2021-08" db="EMBL/GenBank/DDBJ databases">
        <title>WGS of actinomycetes from Thailand.</title>
        <authorList>
            <person name="Thawai C."/>
        </authorList>
    </citation>
    <scope>NUCLEOTIDE SEQUENCE [LARGE SCALE GENOMIC DNA]</scope>
    <source>
        <strain evidence="2 3">PLK6-54</strain>
    </source>
</reference>
<evidence type="ECO:0000313" key="3">
    <source>
        <dbReference type="Proteomes" id="UP000778578"/>
    </source>
</evidence>
<sequence>MSGIDECLLEAMRLPGARGAALVEWVSGLALGVVGEAPGGDHEAMAAEAAEFARNAAELPVFSRTEGAMDRTGADEPEGRGAPSGTGEANGAVDPAGSPAGTDHRIAPADKEPPVEDVIVVARTGYHLLRFLEAPYEGGVFLHLWLDRAQANLALSLMRMRDLSERLVLE</sequence>
<organism evidence="2 3">
    <name type="scientific">Actinacidiphila acidipaludis</name>
    <dbReference type="NCBI Taxonomy" id="2873382"/>
    <lineage>
        <taxon>Bacteria</taxon>
        <taxon>Bacillati</taxon>
        <taxon>Actinomycetota</taxon>
        <taxon>Actinomycetes</taxon>
        <taxon>Kitasatosporales</taxon>
        <taxon>Streptomycetaceae</taxon>
        <taxon>Actinacidiphila</taxon>
    </lineage>
</organism>
<name>A0ABS7QG49_9ACTN</name>